<accession>A0A9J6FTC5</accession>
<dbReference type="SMART" id="SM00355">
    <property type="entry name" value="ZnF_C2H2"/>
    <property type="match status" value="4"/>
</dbReference>
<evidence type="ECO:0000256" key="3">
    <source>
        <dbReference type="ARBA" id="ARBA00022737"/>
    </source>
</evidence>
<gene>
    <name evidence="13" type="ORF">HPB48_018079</name>
</gene>
<dbReference type="SUPFAM" id="SSF57667">
    <property type="entry name" value="beta-beta-alpha zinc fingers"/>
    <property type="match status" value="2"/>
</dbReference>
<evidence type="ECO:0000313" key="14">
    <source>
        <dbReference type="Proteomes" id="UP000821853"/>
    </source>
</evidence>
<dbReference type="EMBL" id="JABSTR010000004">
    <property type="protein sequence ID" value="KAH9366506.1"/>
    <property type="molecule type" value="Genomic_DNA"/>
</dbReference>
<dbReference type="FunFam" id="3.30.160.60:FF:000624">
    <property type="entry name" value="zinc finger protein 697"/>
    <property type="match status" value="1"/>
</dbReference>
<dbReference type="Proteomes" id="UP000821853">
    <property type="component" value="Chromosome 2"/>
</dbReference>
<evidence type="ECO:0000256" key="7">
    <source>
        <dbReference type="ARBA" id="ARBA00023125"/>
    </source>
</evidence>
<protein>
    <recommendedName>
        <fullName evidence="12">C2H2-type domain-containing protein</fullName>
    </recommendedName>
</protein>
<evidence type="ECO:0000259" key="12">
    <source>
        <dbReference type="PROSITE" id="PS50157"/>
    </source>
</evidence>
<comment type="caution">
    <text evidence="13">The sequence shown here is derived from an EMBL/GenBank/DDBJ whole genome shotgun (WGS) entry which is preliminary data.</text>
</comment>
<dbReference type="GO" id="GO:0048598">
    <property type="term" value="P:embryonic morphogenesis"/>
    <property type="evidence" value="ECO:0007669"/>
    <property type="project" value="UniProtKB-ARBA"/>
</dbReference>
<dbReference type="PROSITE" id="PS00028">
    <property type="entry name" value="ZINC_FINGER_C2H2_1"/>
    <property type="match status" value="4"/>
</dbReference>
<sequence>MHMCEQVIRVSSTGQSLAHTCQSLLDAKRKKTKALVEEETRHCRAKSTHLDPPTYLRHVVGHTTRKSYSCEECQRSFRRREYLDNHLKTHSSEEQPLLCSDCGLSFSKRSNLNRHLKSQHGVTAGYDDEAKGNECGVCGKHFSRADSLARHQVIHTGERRFECATCFKRFSYATSLRQHEKAMHAAPEPSPSQEPDCAPPTNG</sequence>
<evidence type="ECO:0000256" key="11">
    <source>
        <dbReference type="SAM" id="MobiDB-lite"/>
    </source>
</evidence>
<dbReference type="FunFam" id="3.30.160.60:FF:000100">
    <property type="entry name" value="Zinc finger 45-like"/>
    <property type="match status" value="1"/>
</dbReference>
<evidence type="ECO:0000256" key="9">
    <source>
        <dbReference type="ARBA" id="ARBA00023242"/>
    </source>
</evidence>
<dbReference type="InterPro" id="IPR051061">
    <property type="entry name" value="Zinc_finger_trans_reg"/>
</dbReference>
<evidence type="ECO:0000256" key="8">
    <source>
        <dbReference type="ARBA" id="ARBA00023163"/>
    </source>
</evidence>
<evidence type="ECO:0000313" key="13">
    <source>
        <dbReference type="EMBL" id="KAH9366506.1"/>
    </source>
</evidence>
<keyword evidence="5" id="KW-0862">Zinc</keyword>
<keyword evidence="3" id="KW-0677">Repeat</keyword>
<evidence type="ECO:0000256" key="1">
    <source>
        <dbReference type="ARBA" id="ARBA00004123"/>
    </source>
</evidence>
<dbReference type="GO" id="GO:0006357">
    <property type="term" value="P:regulation of transcription by RNA polymerase II"/>
    <property type="evidence" value="ECO:0007669"/>
    <property type="project" value="TreeGrafter"/>
</dbReference>
<dbReference type="FunFam" id="3.30.160.60:FF:000045">
    <property type="entry name" value="ZFP69 zinc finger protein B"/>
    <property type="match status" value="1"/>
</dbReference>
<evidence type="ECO:0000256" key="2">
    <source>
        <dbReference type="ARBA" id="ARBA00022723"/>
    </source>
</evidence>
<dbReference type="PANTHER" id="PTHR46179">
    <property type="entry name" value="ZINC FINGER PROTEIN"/>
    <property type="match status" value="1"/>
</dbReference>
<evidence type="ECO:0000256" key="5">
    <source>
        <dbReference type="ARBA" id="ARBA00022833"/>
    </source>
</evidence>
<dbReference type="Pfam" id="PF13912">
    <property type="entry name" value="zf-C2H2_6"/>
    <property type="match status" value="1"/>
</dbReference>
<dbReference type="InterPro" id="IPR013087">
    <property type="entry name" value="Znf_C2H2_type"/>
</dbReference>
<organism evidence="13 14">
    <name type="scientific">Haemaphysalis longicornis</name>
    <name type="common">Bush tick</name>
    <dbReference type="NCBI Taxonomy" id="44386"/>
    <lineage>
        <taxon>Eukaryota</taxon>
        <taxon>Metazoa</taxon>
        <taxon>Ecdysozoa</taxon>
        <taxon>Arthropoda</taxon>
        <taxon>Chelicerata</taxon>
        <taxon>Arachnida</taxon>
        <taxon>Acari</taxon>
        <taxon>Parasitiformes</taxon>
        <taxon>Ixodida</taxon>
        <taxon>Ixodoidea</taxon>
        <taxon>Ixodidae</taxon>
        <taxon>Haemaphysalinae</taxon>
        <taxon>Haemaphysalis</taxon>
    </lineage>
</organism>
<dbReference type="VEuPathDB" id="VectorBase:HLOH_048538"/>
<feature type="domain" description="C2H2-type" evidence="12">
    <location>
        <begin position="97"/>
        <end position="120"/>
    </location>
</feature>
<keyword evidence="7" id="KW-0238">DNA-binding</keyword>
<feature type="domain" description="C2H2-type" evidence="12">
    <location>
        <begin position="161"/>
        <end position="189"/>
    </location>
</feature>
<comment type="subcellular location">
    <subcellularLocation>
        <location evidence="1">Nucleus</location>
    </subcellularLocation>
</comment>
<proteinExistence type="predicted"/>
<dbReference type="GO" id="GO:0003677">
    <property type="term" value="F:DNA binding"/>
    <property type="evidence" value="ECO:0007669"/>
    <property type="project" value="UniProtKB-KW"/>
</dbReference>
<dbReference type="Pfam" id="PF00096">
    <property type="entry name" value="zf-C2H2"/>
    <property type="match status" value="3"/>
</dbReference>
<dbReference type="GO" id="GO:0005634">
    <property type="term" value="C:nucleus"/>
    <property type="evidence" value="ECO:0007669"/>
    <property type="project" value="UniProtKB-SubCell"/>
</dbReference>
<keyword evidence="4 10" id="KW-0863">Zinc-finger</keyword>
<evidence type="ECO:0000256" key="10">
    <source>
        <dbReference type="PROSITE-ProRule" id="PRU00042"/>
    </source>
</evidence>
<dbReference type="OrthoDB" id="6077919at2759"/>
<keyword evidence="6" id="KW-0805">Transcription regulation</keyword>
<evidence type="ECO:0000256" key="4">
    <source>
        <dbReference type="ARBA" id="ARBA00022771"/>
    </source>
</evidence>
<dbReference type="PANTHER" id="PTHR46179:SF13">
    <property type="entry name" value="C2H2-TYPE DOMAIN-CONTAINING PROTEIN"/>
    <property type="match status" value="1"/>
</dbReference>
<dbReference type="InterPro" id="IPR036236">
    <property type="entry name" value="Znf_C2H2_sf"/>
</dbReference>
<name>A0A9J6FTC5_HAELO</name>
<evidence type="ECO:0000256" key="6">
    <source>
        <dbReference type="ARBA" id="ARBA00023015"/>
    </source>
</evidence>
<keyword evidence="8" id="KW-0804">Transcription</keyword>
<keyword evidence="2" id="KW-0479">Metal-binding</keyword>
<dbReference type="OMA" id="MCEQVIR"/>
<dbReference type="AlphaFoldDB" id="A0A9J6FTC5"/>
<feature type="domain" description="C2H2-type" evidence="12">
    <location>
        <begin position="133"/>
        <end position="160"/>
    </location>
</feature>
<dbReference type="Gene3D" id="3.30.160.60">
    <property type="entry name" value="Classic Zinc Finger"/>
    <property type="match status" value="4"/>
</dbReference>
<reference evidence="13 14" key="1">
    <citation type="journal article" date="2020" name="Cell">
        <title>Large-Scale Comparative Analyses of Tick Genomes Elucidate Their Genetic Diversity and Vector Capacities.</title>
        <authorList>
            <consortium name="Tick Genome and Microbiome Consortium (TIGMIC)"/>
            <person name="Jia N."/>
            <person name="Wang J."/>
            <person name="Shi W."/>
            <person name="Du L."/>
            <person name="Sun Y."/>
            <person name="Zhan W."/>
            <person name="Jiang J.F."/>
            <person name="Wang Q."/>
            <person name="Zhang B."/>
            <person name="Ji P."/>
            <person name="Bell-Sakyi L."/>
            <person name="Cui X.M."/>
            <person name="Yuan T.T."/>
            <person name="Jiang B.G."/>
            <person name="Yang W.F."/>
            <person name="Lam T.T."/>
            <person name="Chang Q.C."/>
            <person name="Ding S.J."/>
            <person name="Wang X.J."/>
            <person name="Zhu J.G."/>
            <person name="Ruan X.D."/>
            <person name="Zhao L."/>
            <person name="Wei J.T."/>
            <person name="Ye R.Z."/>
            <person name="Que T.C."/>
            <person name="Du C.H."/>
            <person name="Zhou Y.H."/>
            <person name="Cheng J.X."/>
            <person name="Dai P.F."/>
            <person name="Guo W.B."/>
            <person name="Han X.H."/>
            <person name="Huang E.J."/>
            <person name="Li L.F."/>
            <person name="Wei W."/>
            <person name="Gao Y.C."/>
            <person name="Liu J.Z."/>
            <person name="Shao H.Z."/>
            <person name="Wang X."/>
            <person name="Wang C.C."/>
            <person name="Yang T.C."/>
            <person name="Huo Q.B."/>
            <person name="Li W."/>
            <person name="Chen H.Y."/>
            <person name="Chen S.E."/>
            <person name="Zhou L.G."/>
            <person name="Ni X.B."/>
            <person name="Tian J.H."/>
            <person name="Sheng Y."/>
            <person name="Liu T."/>
            <person name="Pan Y.S."/>
            <person name="Xia L.Y."/>
            <person name="Li J."/>
            <person name="Zhao F."/>
            <person name="Cao W.C."/>
        </authorList>
    </citation>
    <scope>NUCLEOTIDE SEQUENCE [LARGE SCALE GENOMIC DNA]</scope>
    <source>
        <strain evidence="13">HaeL-2018</strain>
    </source>
</reference>
<keyword evidence="14" id="KW-1185">Reference proteome</keyword>
<dbReference type="GO" id="GO:0008270">
    <property type="term" value="F:zinc ion binding"/>
    <property type="evidence" value="ECO:0007669"/>
    <property type="project" value="UniProtKB-KW"/>
</dbReference>
<feature type="region of interest" description="Disordered" evidence="11">
    <location>
        <begin position="180"/>
        <end position="203"/>
    </location>
</feature>
<feature type="domain" description="C2H2-type" evidence="12">
    <location>
        <begin position="68"/>
        <end position="95"/>
    </location>
</feature>
<dbReference type="PROSITE" id="PS50157">
    <property type="entry name" value="ZINC_FINGER_C2H2_2"/>
    <property type="match status" value="4"/>
</dbReference>
<keyword evidence="9" id="KW-0539">Nucleus</keyword>